<evidence type="ECO:0000313" key="5">
    <source>
        <dbReference type="EMBL" id="QHT61993.1"/>
    </source>
</evidence>
<dbReference type="Proteomes" id="UP000476064">
    <property type="component" value="Chromosome"/>
</dbReference>
<gene>
    <name evidence="5" type="ORF">GXP70_19740</name>
</gene>
<dbReference type="InterPro" id="IPR016181">
    <property type="entry name" value="Acyl_CoA_acyltransferase"/>
</dbReference>
<evidence type="ECO:0000313" key="6">
    <source>
        <dbReference type="Proteomes" id="UP000476064"/>
    </source>
</evidence>
<dbReference type="InterPro" id="IPR000182">
    <property type="entry name" value="GNAT_dom"/>
</dbReference>
<sequence length="194" mass="22349">MHAAQDLQGLKLHTKRLVLQVVDETDAERVLAFFARNREALAEWEPARNEAFYTLDTQRQLIRQDLQSLQGGQRVSFWLSLAGDPDGELIGTASVSNIVRGAFQSCHLGYRMDEKHRSQGYMTEALSHLIAFAFDRLNLHRIEANIMPRNAPSLKVCERLGFRREGLARDYLRIAGQWEDHVHMVLLHPCWTER</sequence>
<dbReference type="SUPFAM" id="SSF55729">
    <property type="entry name" value="Acyl-CoA N-acyltransferases (Nat)"/>
    <property type="match status" value="1"/>
</dbReference>
<keyword evidence="6" id="KW-1185">Reference proteome</keyword>
<keyword evidence="1 5" id="KW-0808">Transferase</keyword>
<dbReference type="EMBL" id="CP048209">
    <property type="protein sequence ID" value="QHT61993.1"/>
    <property type="molecule type" value="Genomic_DNA"/>
</dbReference>
<evidence type="ECO:0000256" key="1">
    <source>
        <dbReference type="ARBA" id="ARBA00022679"/>
    </source>
</evidence>
<evidence type="ECO:0000259" key="4">
    <source>
        <dbReference type="PROSITE" id="PS51186"/>
    </source>
</evidence>
<dbReference type="RefSeq" id="WP_162358430.1">
    <property type="nucleotide sequence ID" value="NZ_CP048209.1"/>
</dbReference>
<protein>
    <submittedName>
        <fullName evidence="5">GNAT family N-acetyltransferase</fullName>
    </submittedName>
</protein>
<dbReference type="Gene3D" id="3.40.630.30">
    <property type="match status" value="1"/>
</dbReference>
<dbReference type="PROSITE" id="PS51186">
    <property type="entry name" value="GNAT"/>
    <property type="match status" value="1"/>
</dbReference>
<evidence type="ECO:0000256" key="2">
    <source>
        <dbReference type="ARBA" id="ARBA00023315"/>
    </source>
</evidence>
<organism evidence="5 6">
    <name type="scientific">Paenibacillus lycopersici</name>
    <dbReference type="NCBI Taxonomy" id="2704462"/>
    <lineage>
        <taxon>Bacteria</taxon>
        <taxon>Bacillati</taxon>
        <taxon>Bacillota</taxon>
        <taxon>Bacilli</taxon>
        <taxon>Bacillales</taxon>
        <taxon>Paenibacillaceae</taxon>
        <taxon>Paenibacillus</taxon>
    </lineage>
</organism>
<dbReference type="Pfam" id="PF13302">
    <property type="entry name" value="Acetyltransf_3"/>
    <property type="match status" value="1"/>
</dbReference>
<dbReference type="GO" id="GO:0005737">
    <property type="term" value="C:cytoplasm"/>
    <property type="evidence" value="ECO:0007669"/>
    <property type="project" value="TreeGrafter"/>
</dbReference>
<dbReference type="GO" id="GO:0008999">
    <property type="term" value="F:protein-N-terminal-alanine acetyltransferase activity"/>
    <property type="evidence" value="ECO:0007669"/>
    <property type="project" value="TreeGrafter"/>
</dbReference>
<dbReference type="AlphaFoldDB" id="A0A6C0G238"/>
<comment type="similarity">
    <text evidence="3">Belongs to the acetyltransferase family. RimJ subfamily.</text>
</comment>
<dbReference type="KEGG" id="plyc:GXP70_19740"/>
<proteinExistence type="inferred from homology"/>
<dbReference type="InterPro" id="IPR051531">
    <property type="entry name" value="N-acetyltransferase"/>
</dbReference>
<dbReference type="FunFam" id="3.40.630.30:FF:000005">
    <property type="entry name" value="Ribosomal protein alanine acetyltransferase"/>
    <property type="match status" value="1"/>
</dbReference>
<dbReference type="PANTHER" id="PTHR43792">
    <property type="entry name" value="GNAT FAMILY, PUTATIVE (AFU_ORTHOLOGUE AFUA_3G00765)-RELATED-RELATED"/>
    <property type="match status" value="1"/>
</dbReference>
<feature type="domain" description="N-acetyltransferase" evidence="4">
    <location>
        <begin position="31"/>
        <end position="189"/>
    </location>
</feature>
<evidence type="ECO:0000256" key="3">
    <source>
        <dbReference type="ARBA" id="ARBA00038502"/>
    </source>
</evidence>
<reference evidence="5 6" key="1">
    <citation type="submission" date="2020-01" db="EMBL/GenBank/DDBJ databases">
        <title>Paenibacillus sp. nov., isolated from tomato rhizosphere.</title>
        <authorList>
            <person name="Weon H.-Y."/>
            <person name="Lee S.A."/>
        </authorList>
    </citation>
    <scope>NUCLEOTIDE SEQUENCE [LARGE SCALE GENOMIC DNA]</scope>
    <source>
        <strain evidence="5 6">12200R-189</strain>
    </source>
</reference>
<name>A0A6C0G238_9BACL</name>
<keyword evidence="2" id="KW-0012">Acyltransferase</keyword>
<accession>A0A6C0G238</accession>
<dbReference type="PANTHER" id="PTHR43792:SF8">
    <property type="entry name" value="[RIBOSOMAL PROTEIN US5]-ALANINE N-ACETYLTRANSFERASE"/>
    <property type="match status" value="1"/>
</dbReference>